<proteinExistence type="predicted"/>
<dbReference type="KEGG" id="pavi:110748433"/>
<feature type="region of interest" description="Disordered" evidence="1">
    <location>
        <begin position="86"/>
        <end position="230"/>
    </location>
</feature>
<feature type="compositionally biased region" description="Acidic residues" evidence="1">
    <location>
        <begin position="55"/>
        <end position="64"/>
    </location>
</feature>
<accession>A0A6P5RM96</accession>
<dbReference type="GO" id="GO:0005684">
    <property type="term" value="C:U2-type spliceosomal complex"/>
    <property type="evidence" value="ECO:0007669"/>
    <property type="project" value="TreeGrafter"/>
</dbReference>
<dbReference type="Proteomes" id="UP000515124">
    <property type="component" value="Unplaced"/>
</dbReference>
<dbReference type="GO" id="GO:0003723">
    <property type="term" value="F:RNA binding"/>
    <property type="evidence" value="ECO:0007669"/>
    <property type="project" value="TreeGrafter"/>
</dbReference>
<dbReference type="RefSeq" id="XP_021804104.1">
    <property type="nucleotide sequence ID" value="XM_021948412.1"/>
</dbReference>
<keyword evidence="2" id="KW-1185">Reference proteome</keyword>
<dbReference type="AlphaFoldDB" id="A0A6P5RM96"/>
<dbReference type="GeneID" id="110748433"/>
<dbReference type="PANTHER" id="PTHR31809:SF0">
    <property type="entry name" value="BUD13 HOMOLOG"/>
    <property type="match status" value="1"/>
</dbReference>
<sequence>MASSSKSLKEYLKRYEGINEEEKKKKKKKKQKSKSEAMGFLVVDEDPTWQKPVNLEEDNDNNSTDEDKPFVDEDIEIKRMRRLEALRAKRPFNAISEDGSGWVPVGQSSPPKISSSDISPPRRQRINSEPGSMSPGDRGEDVDLSPPRQRRKRHHTPSPEPATNQDQLPTDLSPTRKSRNVDSDLSPPRKSRKDVDRDLSPPRKSRKDVDLSPPRKKKQVPPDSLKEQPKVGLISGREMRDEITRTKKDERLRYAPVLTNIYMPMLHDE</sequence>
<dbReference type="GO" id="GO:0070274">
    <property type="term" value="C:RES complex"/>
    <property type="evidence" value="ECO:0007669"/>
    <property type="project" value="TreeGrafter"/>
</dbReference>
<name>A0A6P5RM96_PRUAV</name>
<dbReference type="PANTHER" id="PTHR31809">
    <property type="entry name" value="BUD13 HOMOLOG"/>
    <property type="match status" value="1"/>
</dbReference>
<evidence type="ECO:0000313" key="3">
    <source>
        <dbReference type="RefSeq" id="XP_021804104.1"/>
    </source>
</evidence>
<feature type="compositionally biased region" description="Low complexity" evidence="1">
    <location>
        <begin position="108"/>
        <end position="121"/>
    </location>
</feature>
<evidence type="ECO:0000256" key="1">
    <source>
        <dbReference type="SAM" id="MobiDB-lite"/>
    </source>
</evidence>
<reference evidence="3" key="1">
    <citation type="submission" date="2025-08" db="UniProtKB">
        <authorList>
            <consortium name="RefSeq"/>
        </authorList>
    </citation>
    <scope>IDENTIFICATION</scope>
</reference>
<protein>
    <submittedName>
        <fullName evidence="3">BUD13 homolog</fullName>
    </submittedName>
</protein>
<dbReference type="InterPro" id="IPR051112">
    <property type="entry name" value="CWC26_splicing_factor"/>
</dbReference>
<dbReference type="GO" id="GO:0000398">
    <property type="term" value="P:mRNA splicing, via spliceosome"/>
    <property type="evidence" value="ECO:0007669"/>
    <property type="project" value="TreeGrafter"/>
</dbReference>
<gene>
    <name evidence="3" type="primary">LOC110748433</name>
</gene>
<feature type="compositionally biased region" description="Basic and acidic residues" evidence="1">
    <location>
        <begin position="7"/>
        <end position="23"/>
    </location>
</feature>
<organism evidence="2 3">
    <name type="scientific">Prunus avium</name>
    <name type="common">Cherry</name>
    <name type="synonym">Cerasus avium</name>
    <dbReference type="NCBI Taxonomy" id="42229"/>
    <lineage>
        <taxon>Eukaryota</taxon>
        <taxon>Viridiplantae</taxon>
        <taxon>Streptophyta</taxon>
        <taxon>Embryophyta</taxon>
        <taxon>Tracheophyta</taxon>
        <taxon>Spermatophyta</taxon>
        <taxon>Magnoliopsida</taxon>
        <taxon>eudicotyledons</taxon>
        <taxon>Gunneridae</taxon>
        <taxon>Pentapetalae</taxon>
        <taxon>rosids</taxon>
        <taxon>fabids</taxon>
        <taxon>Rosales</taxon>
        <taxon>Rosaceae</taxon>
        <taxon>Amygdaloideae</taxon>
        <taxon>Amygdaleae</taxon>
        <taxon>Prunus</taxon>
    </lineage>
</organism>
<evidence type="ECO:0000313" key="2">
    <source>
        <dbReference type="Proteomes" id="UP000515124"/>
    </source>
</evidence>
<feature type="compositionally biased region" description="Polar residues" evidence="1">
    <location>
        <begin position="161"/>
        <end position="175"/>
    </location>
</feature>
<feature type="region of interest" description="Disordered" evidence="1">
    <location>
        <begin position="1"/>
        <end position="72"/>
    </location>
</feature>